<dbReference type="Proteomes" id="UP000676506">
    <property type="component" value="Chromosome 2"/>
</dbReference>
<dbReference type="EMBL" id="CP072649">
    <property type="protein sequence ID" value="QUW04131.1"/>
    <property type="molecule type" value="Genomic_DNA"/>
</dbReference>
<reference evidence="1 2" key="1">
    <citation type="submission" date="2021-03" db="EMBL/GenBank/DDBJ databases">
        <title>Genomic and phenotypic characterization of Chloracidobacterium isolates provides evidence for multiple species.</title>
        <authorList>
            <person name="Saini M.K."/>
            <person name="Costas A.M.G."/>
            <person name="Tank M."/>
            <person name="Bryant D.A."/>
        </authorList>
    </citation>
    <scope>NUCLEOTIDE SEQUENCE [LARGE SCALE GENOMIC DNA]</scope>
    <source>
        <strain evidence="1 2">BV2-C</strain>
    </source>
</reference>
<keyword evidence="2" id="KW-1185">Reference proteome</keyword>
<organism evidence="1 2">
    <name type="scientific">Chloracidobacterium validum</name>
    <dbReference type="NCBI Taxonomy" id="2821543"/>
    <lineage>
        <taxon>Bacteria</taxon>
        <taxon>Pseudomonadati</taxon>
        <taxon>Acidobacteriota</taxon>
        <taxon>Terriglobia</taxon>
        <taxon>Terriglobales</taxon>
        <taxon>Acidobacteriaceae</taxon>
        <taxon>Chloracidobacterium</taxon>
    </lineage>
</organism>
<gene>
    <name evidence="1" type="ORF">J8C06_13880</name>
</gene>
<proteinExistence type="predicted"/>
<evidence type="ECO:0000313" key="1">
    <source>
        <dbReference type="EMBL" id="QUW04131.1"/>
    </source>
</evidence>
<evidence type="ECO:0000313" key="2">
    <source>
        <dbReference type="Proteomes" id="UP000676506"/>
    </source>
</evidence>
<protein>
    <submittedName>
        <fullName evidence="1">Uncharacterized protein</fullName>
    </submittedName>
</protein>
<accession>A0ABX8BDN3</accession>
<name>A0ABX8BDN3_9BACT</name>
<dbReference type="RefSeq" id="WP_211430020.1">
    <property type="nucleotide sequence ID" value="NZ_CP072649.1"/>
</dbReference>
<sequence length="116" mass="12442">MDLATWDGDAFATVAIESRGYAGRNDMHVFSEAFTDFCASLIALQRTLKEEARLTGVMPDELDIVLAPADTLGHIAVKGPGHHVQMAHTSFGTWCILGFKSSQGSSTLQQGSSTLQ</sequence>